<keyword evidence="3" id="KW-1185">Reference proteome</keyword>
<reference evidence="2 3" key="1">
    <citation type="submission" date="2016-10" db="EMBL/GenBank/DDBJ databases">
        <authorList>
            <person name="de Groot N.N."/>
        </authorList>
    </citation>
    <scope>NUCLEOTIDE SEQUENCE [LARGE SCALE GENOMIC DNA]</scope>
    <source>
        <strain evidence="2 3">DSM 43019</strain>
    </source>
</reference>
<keyword evidence="1" id="KW-1133">Transmembrane helix</keyword>
<evidence type="ECO:0000256" key="1">
    <source>
        <dbReference type="SAM" id="Phobius"/>
    </source>
</evidence>
<gene>
    <name evidence="2" type="ORF">SAMN05421541_10164</name>
</gene>
<accession>A0A1I1ZIP6</accession>
<dbReference type="STRING" id="35752.SAMN05421541_10164"/>
<feature type="transmembrane region" description="Helical" evidence="1">
    <location>
        <begin position="29"/>
        <end position="49"/>
    </location>
</feature>
<dbReference type="EMBL" id="FONV01000001">
    <property type="protein sequence ID" value="SFE30200.1"/>
    <property type="molecule type" value="Genomic_DNA"/>
</dbReference>
<dbReference type="Proteomes" id="UP000199645">
    <property type="component" value="Unassembled WGS sequence"/>
</dbReference>
<keyword evidence="1" id="KW-0812">Transmembrane</keyword>
<name>A0A1I1ZIP6_9ACTN</name>
<sequence length="326" mass="35126">MNEMARSTEPLPPAAVLQVARRVRRNRRLVAAAVTAAAVVLVTTGVAVLTPGDKKDALPPAATGDAMQALHDSVAGLADGDYTFSRTGADMVADIRRAAVHLPDSVLVEHTDTYMLLRTGSGYYLRYLIYGNPEQREAFRTYFRQHGSGPELQAAEKIFDQLDGTRWVRADEKKVTAAAADESLSHLDVMATLPTTSQPDATGAVALVGAVTTAQRSGDVITGTLDGTRKDPIIEQLFSDPTYLYGVGARTLPFRATLDDQGRLTEFTVTMPEQRMASQPADPIEPEAPLTIRISDYGRTAVQPPPAQTDGELPADAYEMLANDND</sequence>
<dbReference type="AlphaFoldDB" id="A0A1I1ZIP6"/>
<keyword evidence="1" id="KW-0472">Membrane</keyword>
<evidence type="ECO:0000313" key="3">
    <source>
        <dbReference type="Proteomes" id="UP000199645"/>
    </source>
</evidence>
<organism evidence="2 3">
    <name type="scientific">Actinoplanes philippinensis</name>
    <dbReference type="NCBI Taxonomy" id="35752"/>
    <lineage>
        <taxon>Bacteria</taxon>
        <taxon>Bacillati</taxon>
        <taxon>Actinomycetota</taxon>
        <taxon>Actinomycetes</taxon>
        <taxon>Micromonosporales</taxon>
        <taxon>Micromonosporaceae</taxon>
        <taxon>Actinoplanes</taxon>
    </lineage>
</organism>
<evidence type="ECO:0000313" key="2">
    <source>
        <dbReference type="EMBL" id="SFE30200.1"/>
    </source>
</evidence>
<proteinExistence type="predicted"/>
<protein>
    <submittedName>
        <fullName evidence="2">Uncharacterized protein</fullName>
    </submittedName>
</protein>